<evidence type="ECO:0000313" key="1">
    <source>
        <dbReference type="EMBL" id="CCA86571.1"/>
    </source>
</evidence>
<reference evidence="1" key="1">
    <citation type="journal article" date="2011" name="PLoS ONE">
        <title>Ralstonia syzygii, the Blood Disease Bacterium and some Asian R. solanacearum strains form a single genomic species despite divergent lifestyles.</title>
        <authorList>
            <person name="Remenant B."/>
            <person name="de Cambiaire J.C."/>
            <person name="Cellier G."/>
            <person name="Jacobs J.M."/>
            <person name="Mangenot S."/>
            <person name="Barbe V."/>
            <person name="Lajus A."/>
            <person name="Vallenet D."/>
            <person name="Medigue C."/>
            <person name="Fegan M."/>
            <person name="Allen C."/>
            <person name="Prior P."/>
        </authorList>
    </citation>
    <scope>NUCLEOTIDE SEQUENCE</scope>
    <source>
        <strain evidence="1">R24</strain>
    </source>
</reference>
<accession>G3A7T5</accession>
<reference evidence="1" key="2">
    <citation type="submission" date="2011-04" db="EMBL/GenBank/DDBJ databases">
        <authorList>
            <person name="Genoscope - CEA"/>
        </authorList>
    </citation>
    <scope>NUCLEOTIDE SEQUENCE</scope>
    <source>
        <strain evidence="1">R24</strain>
    </source>
</reference>
<dbReference type="EMBL" id="FR854089">
    <property type="protein sequence ID" value="CCA86571.1"/>
    <property type="molecule type" value="Genomic_DNA"/>
</dbReference>
<name>G3A7T5_9RALS</name>
<dbReference type="AlphaFoldDB" id="G3A7T5"/>
<organism evidence="1">
    <name type="scientific">Ralstonia syzygii R24</name>
    <dbReference type="NCBI Taxonomy" id="907261"/>
    <lineage>
        <taxon>Bacteria</taxon>
        <taxon>Pseudomonadati</taxon>
        <taxon>Pseudomonadota</taxon>
        <taxon>Betaproteobacteria</taxon>
        <taxon>Burkholderiales</taxon>
        <taxon>Burkholderiaceae</taxon>
        <taxon>Ralstonia</taxon>
        <taxon>Ralstonia solanacearum species complex</taxon>
    </lineage>
</organism>
<sequence>MLSVGHPLLPIFFASPGNAQPQSVLMPLRDATQLEDDADSVAFVDWSQACFSNEF</sequence>
<protein>
    <submittedName>
        <fullName evidence="1">Uncharacterized protein</fullName>
    </submittedName>
</protein>
<proteinExistence type="predicted"/>
<gene>
    <name evidence="1" type="ORF">RALSY_40798</name>
</gene>